<dbReference type="RefSeq" id="XP_024355126.1">
    <property type="nucleotide sequence ID" value="XM_024490307.1"/>
</dbReference>
<accession>W6UQE4</accession>
<dbReference type="Proteomes" id="UP000019149">
    <property type="component" value="Unassembled WGS sequence"/>
</dbReference>
<protein>
    <submittedName>
        <fullName evidence="2">Uncharacterized protein</fullName>
    </submittedName>
</protein>
<evidence type="ECO:0000313" key="3">
    <source>
        <dbReference type="Proteomes" id="UP000019149"/>
    </source>
</evidence>
<feature type="compositionally biased region" description="Basic and acidic residues" evidence="1">
    <location>
        <begin position="13"/>
        <end position="24"/>
    </location>
</feature>
<reference evidence="2 3" key="1">
    <citation type="journal article" date="2013" name="Nat. Genet.">
        <title>The genome of the hydatid tapeworm Echinococcus granulosus.</title>
        <authorList>
            <person name="Zheng H."/>
            <person name="Zhang W."/>
            <person name="Zhang L."/>
            <person name="Zhang Z."/>
            <person name="Li J."/>
            <person name="Lu G."/>
            <person name="Zhu Y."/>
            <person name="Wang Y."/>
            <person name="Huang Y."/>
            <person name="Liu J."/>
            <person name="Kang H."/>
            <person name="Chen J."/>
            <person name="Wang L."/>
            <person name="Chen A."/>
            <person name="Yu S."/>
            <person name="Gao Z."/>
            <person name="Jin L."/>
            <person name="Gu W."/>
            <person name="Wang Z."/>
            <person name="Zhao L."/>
            <person name="Shi B."/>
            <person name="Wen H."/>
            <person name="Lin R."/>
            <person name="Jones M.K."/>
            <person name="Brejova B."/>
            <person name="Vinar T."/>
            <person name="Zhao G."/>
            <person name="McManus D.P."/>
            <person name="Chen Z."/>
            <person name="Zhou Y."/>
            <person name="Wang S."/>
        </authorList>
    </citation>
    <scope>NUCLEOTIDE SEQUENCE [LARGE SCALE GENOMIC DNA]</scope>
</reference>
<dbReference type="CTD" id="36336773"/>
<feature type="region of interest" description="Disordered" evidence="1">
    <location>
        <begin position="1"/>
        <end position="47"/>
    </location>
</feature>
<dbReference type="KEGG" id="egl:EGR_01058"/>
<dbReference type="AlphaFoldDB" id="W6UQE4"/>
<dbReference type="EMBL" id="APAU02000004">
    <property type="protein sequence ID" value="EUB63930.1"/>
    <property type="molecule type" value="Genomic_DNA"/>
</dbReference>
<dbReference type="OrthoDB" id="1055097at2759"/>
<sequence>MRRQGRYGNSHSVFHDKERNRLQDALDFARTAGSNEATKLGNRGNED</sequence>
<dbReference type="GeneID" id="36336773"/>
<organism evidence="2 3">
    <name type="scientific">Echinococcus granulosus</name>
    <name type="common">Hydatid tapeworm</name>
    <dbReference type="NCBI Taxonomy" id="6210"/>
    <lineage>
        <taxon>Eukaryota</taxon>
        <taxon>Metazoa</taxon>
        <taxon>Spiralia</taxon>
        <taxon>Lophotrochozoa</taxon>
        <taxon>Platyhelminthes</taxon>
        <taxon>Cestoda</taxon>
        <taxon>Eucestoda</taxon>
        <taxon>Cyclophyllidea</taxon>
        <taxon>Taeniidae</taxon>
        <taxon>Echinococcus</taxon>
        <taxon>Echinococcus granulosus group</taxon>
    </lineage>
</organism>
<name>W6UQE4_ECHGR</name>
<proteinExistence type="predicted"/>
<keyword evidence="3" id="KW-1185">Reference proteome</keyword>
<evidence type="ECO:0000256" key="1">
    <source>
        <dbReference type="SAM" id="MobiDB-lite"/>
    </source>
</evidence>
<evidence type="ECO:0000313" key="2">
    <source>
        <dbReference type="EMBL" id="EUB63930.1"/>
    </source>
</evidence>
<gene>
    <name evidence="2" type="ORF">EGR_01058</name>
</gene>
<comment type="caution">
    <text evidence="2">The sequence shown here is derived from an EMBL/GenBank/DDBJ whole genome shotgun (WGS) entry which is preliminary data.</text>
</comment>